<protein>
    <submittedName>
        <fullName evidence="1">Uncharacterized protein</fullName>
    </submittedName>
</protein>
<reference evidence="1" key="1">
    <citation type="submission" date="2023-06" db="EMBL/GenBank/DDBJ databases">
        <title>Draft genome sequence of Nocardioides sp. SOB77.</title>
        <authorList>
            <person name="Zhang G."/>
        </authorList>
    </citation>
    <scope>NUCLEOTIDE SEQUENCE</scope>
    <source>
        <strain evidence="1">SOB77</strain>
    </source>
</reference>
<dbReference type="Proteomes" id="UP001168620">
    <property type="component" value="Unassembled WGS sequence"/>
</dbReference>
<dbReference type="RefSeq" id="WP_300955272.1">
    <property type="nucleotide sequence ID" value="NZ_JAUHJQ010000035.1"/>
</dbReference>
<accession>A0ABT8FMG7</accession>
<name>A0ABT8FMG7_9ACTN</name>
<evidence type="ECO:0000313" key="2">
    <source>
        <dbReference type="Proteomes" id="UP001168620"/>
    </source>
</evidence>
<proteinExistence type="predicted"/>
<organism evidence="1 2">
    <name type="scientific">Nocardioides oceani</name>
    <dbReference type="NCBI Taxonomy" id="3058369"/>
    <lineage>
        <taxon>Bacteria</taxon>
        <taxon>Bacillati</taxon>
        <taxon>Actinomycetota</taxon>
        <taxon>Actinomycetes</taxon>
        <taxon>Propionibacteriales</taxon>
        <taxon>Nocardioidaceae</taxon>
        <taxon>Nocardioides</taxon>
    </lineage>
</organism>
<comment type="caution">
    <text evidence="1">The sequence shown here is derived from an EMBL/GenBank/DDBJ whole genome shotgun (WGS) entry which is preliminary data.</text>
</comment>
<dbReference type="EMBL" id="JAUHJQ010000035">
    <property type="protein sequence ID" value="MDN4175864.1"/>
    <property type="molecule type" value="Genomic_DNA"/>
</dbReference>
<sequence length="94" mass="9931">MQTFDQPGSTSDAVHGATEVPVEVKVLGQVAADLSWASQKVTVIADEHLPVSAGLAISSDQAQRRHEFMNVTLEASTVLFVPIGAGPTCLGTWR</sequence>
<gene>
    <name evidence="1" type="ORF">QWY28_23105</name>
</gene>
<keyword evidence="2" id="KW-1185">Reference proteome</keyword>
<evidence type="ECO:0000313" key="1">
    <source>
        <dbReference type="EMBL" id="MDN4175864.1"/>
    </source>
</evidence>